<dbReference type="SUPFAM" id="SSF52833">
    <property type="entry name" value="Thioredoxin-like"/>
    <property type="match status" value="1"/>
</dbReference>
<feature type="compositionally biased region" description="Pro residues" evidence="2">
    <location>
        <begin position="131"/>
        <end position="153"/>
    </location>
</feature>
<dbReference type="Ensembl" id="ENSCAFT00845008191.1">
    <property type="protein sequence ID" value="ENSCAFP00845006439.1"/>
    <property type="gene ID" value="ENSCAFG00845004574.1"/>
</dbReference>
<dbReference type="OrthoDB" id="444492at2759"/>
<feature type="compositionally biased region" description="Polar residues" evidence="2">
    <location>
        <begin position="193"/>
        <end position="203"/>
    </location>
</feature>
<evidence type="ECO:0000256" key="2">
    <source>
        <dbReference type="SAM" id="MobiDB-lite"/>
    </source>
</evidence>
<reference evidence="3" key="2">
    <citation type="submission" date="2025-08" db="UniProtKB">
        <authorList>
            <consortium name="Ensembl"/>
        </authorList>
    </citation>
    <scope>IDENTIFICATION</scope>
    <source>
        <strain evidence="3">Boxer</strain>
    </source>
</reference>
<keyword evidence="4" id="KW-1185">Reference proteome</keyword>
<keyword evidence="1" id="KW-0676">Redox-active center</keyword>
<accession>A0A8I3MQJ8</accession>
<dbReference type="InterPro" id="IPR036249">
    <property type="entry name" value="Thioredoxin-like_sf"/>
</dbReference>
<dbReference type="Proteomes" id="UP000805418">
    <property type="component" value="Chromosome 1"/>
</dbReference>
<reference evidence="3" key="3">
    <citation type="submission" date="2025-09" db="UniProtKB">
        <authorList>
            <consortium name="Ensembl"/>
        </authorList>
    </citation>
    <scope>IDENTIFICATION</scope>
    <source>
        <strain evidence="3">Boxer</strain>
    </source>
</reference>
<dbReference type="GO" id="GO:0005829">
    <property type="term" value="C:cytosol"/>
    <property type="evidence" value="ECO:0000318"/>
    <property type="project" value="GO_Central"/>
</dbReference>
<name>A0A8I3MQJ8_CANLF</name>
<dbReference type="AlphaFoldDB" id="A0A8I3MQJ8"/>
<dbReference type="GeneTree" id="ENSGT00940000163358"/>
<dbReference type="InterPro" id="IPR011893">
    <property type="entry name" value="Selenoprotein_Rdx-typ"/>
</dbReference>
<feature type="compositionally biased region" description="Pro residues" evidence="2">
    <location>
        <begin position="69"/>
        <end position="82"/>
    </location>
</feature>
<dbReference type="PANTHER" id="PTHR15124:SF17">
    <property type="entry name" value="SELENOPROTEIN V"/>
    <property type="match status" value="1"/>
</dbReference>
<feature type="compositionally biased region" description="Pro residues" evidence="2">
    <location>
        <begin position="95"/>
        <end position="109"/>
    </location>
</feature>
<organism evidence="3 4">
    <name type="scientific">Canis lupus familiaris</name>
    <name type="common">Dog</name>
    <name type="synonym">Canis familiaris</name>
    <dbReference type="NCBI Taxonomy" id="9615"/>
    <lineage>
        <taxon>Eukaryota</taxon>
        <taxon>Metazoa</taxon>
        <taxon>Chordata</taxon>
        <taxon>Craniata</taxon>
        <taxon>Vertebrata</taxon>
        <taxon>Euteleostomi</taxon>
        <taxon>Mammalia</taxon>
        <taxon>Eutheria</taxon>
        <taxon>Laurasiatheria</taxon>
        <taxon>Carnivora</taxon>
        <taxon>Caniformia</taxon>
        <taxon>Canidae</taxon>
        <taxon>Canis</taxon>
    </lineage>
</organism>
<evidence type="ECO:0000256" key="1">
    <source>
        <dbReference type="ARBA" id="ARBA00023284"/>
    </source>
</evidence>
<sequence>MNNQARAPPRTSARVLAWVRASTPVRTSIPTPTPAGGPTPIPTLARTLTPVQTPASAWTPNPVQMLTPPRAPVPVPTQPRTPTPIQTYARTPTPVQTPNPIQMPTPPRTPTSGPTLARPPAPLPTSARTPTPVPTLARPPAPLPTPPRTPTPVPTLARSALPLEPPPEPASEPTTASPHQDLSPTPSVKPLPSVTNGFGSTQEPLPDLTPPATDFLGPTLGSTSRADSSATKLTDSTSESVRVPIPGTDPFAATALATSTNTFAPVGESCSVDKIAVRVIYWRSVLMYILLKKSLEQQFPNCLLFEEERAAQATGEFEVFVDGKLVHSKKKGDGFVDEARLQKIMNVIEEEVRKR</sequence>
<dbReference type="NCBIfam" id="TIGR02174">
    <property type="entry name" value="CXXU_selWTH"/>
    <property type="match status" value="1"/>
</dbReference>
<evidence type="ECO:0000313" key="3">
    <source>
        <dbReference type="Ensembl" id="ENSCAFP00845006439.1"/>
    </source>
</evidence>
<evidence type="ECO:0000313" key="4">
    <source>
        <dbReference type="Proteomes" id="UP000805418"/>
    </source>
</evidence>
<dbReference type="PANTHER" id="PTHR15124">
    <property type="entry name" value="SELENOPROTEIN W"/>
    <property type="match status" value="1"/>
</dbReference>
<feature type="compositionally biased region" description="Polar residues" evidence="2">
    <location>
        <begin position="220"/>
        <end position="240"/>
    </location>
</feature>
<dbReference type="FunFam" id="3.40.30.10:FF:000220">
    <property type="entry name" value="Selenoprotein V"/>
    <property type="match status" value="1"/>
</dbReference>
<dbReference type="Gene3D" id="3.40.30.10">
    <property type="entry name" value="Glutaredoxin"/>
    <property type="match status" value="1"/>
</dbReference>
<dbReference type="PRINTS" id="PR01217">
    <property type="entry name" value="PRICHEXTENSN"/>
</dbReference>
<proteinExistence type="predicted"/>
<feature type="compositionally biased region" description="Polar residues" evidence="2">
    <location>
        <begin position="55"/>
        <end position="64"/>
    </location>
</feature>
<reference evidence="3" key="1">
    <citation type="submission" date="2020-03" db="EMBL/GenBank/DDBJ databases">
        <title>Long-read based genome assembly of a Labrador retriever dog.</title>
        <authorList>
            <person name="Eory L."/>
            <person name="Zhang W."/>
            <person name="Schoenebeck J."/>
        </authorList>
    </citation>
    <scope>NUCLEOTIDE SEQUENCE [LARGE SCALE GENOMIC DNA]</scope>
    <source>
        <strain evidence="3">Labrador retriever</strain>
    </source>
</reference>
<protein>
    <submittedName>
        <fullName evidence="3">Selenoprotein V</fullName>
    </submittedName>
</protein>
<gene>
    <name evidence="3" type="primary">SELENOV</name>
</gene>
<dbReference type="GO" id="GO:0010269">
    <property type="term" value="P:response to selenium ion"/>
    <property type="evidence" value="ECO:0000318"/>
    <property type="project" value="GO_Central"/>
</dbReference>
<dbReference type="Pfam" id="PF10262">
    <property type="entry name" value="Rdx"/>
    <property type="match status" value="1"/>
</dbReference>
<dbReference type="InterPro" id="IPR051441">
    <property type="entry name" value="SelW_related"/>
</dbReference>
<feature type="region of interest" description="Disordered" evidence="2">
    <location>
        <begin position="55"/>
        <end position="240"/>
    </location>
</feature>